<dbReference type="GO" id="GO:0004084">
    <property type="term" value="F:branched-chain-amino-acid transaminase activity"/>
    <property type="evidence" value="ECO:0007669"/>
    <property type="project" value="UniProtKB-EC"/>
</dbReference>
<protein>
    <recommendedName>
        <fullName evidence="11">Branched-chain-amino-acid aminotransferase</fullName>
        <ecNumber evidence="11">2.6.1.42</ecNumber>
    </recommendedName>
</protein>
<dbReference type="EMBL" id="ATMH01005883">
    <property type="protein sequence ID" value="EPY27174.1"/>
    <property type="molecule type" value="Genomic_DNA"/>
</dbReference>
<dbReference type="SUPFAM" id="SSF56752">
    <property type="entry name" value="D-aminoacid aminotransferase-like PLP-dependent enzymes"/>
    <property type="match status" value="1"/>
</dbReference>
<evidence type="ECO:0000256" key="6">
    <source>
        <dbReference type="ARBA" id="ARBA00022898"/>
    </source>
</evidence>
<dbReference type="InterPro" id="IPR001544">
    <property type="entry name" value="Aminotrans_IV"/>
</dbReference>
<keyword evidence="4 11" id="KW-0028">Amino-acid biosynthesis</keyword>
<comment type="catalytic activity">
    <reaction evidence="11">
        <text>L-leucine + 2-oxoglutarate = 4-methyl-2-oxopentanoate + L-glutamate</text>
        <dbReference type="Rhea" id="RHEA:18321"/>
        <dbReference type="ChEBI" id="CHEBI:16810"/>
        <dbReference type="ChEBI" id="CHEBI:17865"/>
        <dbReference type="ChEBI" id="CHEBI:29985"/>
        <dbReference type="ChEBI" id="CHEBI:57427"/>
        <dbReference type="EC" id="2.6.1.42"/>
    </reaction>
</comment>
<dbReference type="GO" id="GO:0008652">
    <property type="term" value="P:amino acid biosynthetic process"/>
    <property type="evidence" value="ECO:0007669"/>
    <property type="project" value="UniProtKB-KW"/>
</dbReference>
<dbReference type="Gene3D" id="3.30.470.10">
    <property type="match status" value="1"/>
</dbReference>
<evidence type="ECO:0000313" key="14">
    <source>
        <dbReference type="Proteomes" id="UP000015354"/>
    </source>
</evidence>
<dbReference type="NCBIfam" id="NF009897">
    <property type="entry name" value="PRK13357.1"/>
    <property type="match status" value="1"/>
</dbReference>
<dbReference type="EC" id="2.6.1.42" evidence="11"/>
<comment type="catalytic activity">
    <reaction evidence="11">
        <text>L-isoleucine + 2-oxoglutarate = (S)-3-methyl-2-oxopentanoate + L-glutamate</text>
        <dbReference type="Rhea" id="RHEA:24801"/>
        <dbReference type="ChEBI" id="CHEBI:16810"/>
        <dbReference type="ChEBI" id="CHEBI:29985"/>
        <dbReference type="ChEBI" id="CHEBI:35146"/>
        <dbReference type="ChEBI" id="CHEBI:58045"/>
        <dbReference type="EC" id="2.6.1.42"/>
    </reaction>
</comment>
<evidence type="ECO:0000256" key="9">
    <source>
        <dbReference type="RuleBase" id="RU004106"/>
    </source>
</evidence>
<comment type="cofactor">
    <cofactor evidence="1 10">
        <name>pyridoxal 5'-phosphate</name>
        <dbReference type="ChEBI" id="CHEBI:597326"/>
    </cofactor>
</comment>
<dbReference type="InterPro" id="IPR018300">
    <property type="entry name" value="Aminotrans_IV_CS"/>
</dbReference>
<dbReference type="Proteomes" id="UP000015354">
    <property type="component" value="Unassembled WGS sequence"/>
</dbReference>
<dbReference type="NCBIfam" id="TIGR01123">
    <property type="entry name" value="ilvE_II"/>
    <property type="match status" value="1"/>
</dbReference>
<dbReference type="Pfam" id="PF01063">
    <property type="entry name" value="Aminotran_4"/>
    <property type="match status" value="1"/>
</dbReference>
<dbReference type="AlphaFoldDB" id="S9UEP3"/>
<dbReference type="InterPro" id="IPR005786">
    <property type="entry name" value="B_amino_transII"/>
</dbReference>
<evidence type="ECO:0000313" key="12">
    <source>
        <dbReference type="EMBL" id="AGT02455.1"/>
    </source>
</evidence>
<organism evidence="13 14">
    <name type="scientific">Strigomonas culicis</name>
    <dbReference type="NCBI Taxonomy" id="28005"/>
    <lineage>
        <taxon>Eukaryota</taxon>
        <taxon>Discoba</taxon>
        <taxon>Euglenozoa</taxon>
        <taxon>Kinetoplastea</taxon>
        <taxon>Metakinetoplastina</taxon>
        <taxon>Trypanosomatida</taxon>
        <taxon>Trypanosomatidae</taxon>
        <taxon>Strigomonadinae</taxon>
        <taxon>Strigomonas</taxon>
    </lineage>
</organism>
<name>S9UEP3_9TRYP</name>
<evidence type="ECO:0000256" key="10">
    <source>
        <dbReference type="RuleBase" id="RU004516"/>
    </source>
</evidence>
<reference evidence="13 14" key="1">
    <citation type="journal article" date="2013" name="PLoS ONE">
        <title>Predicting the Proteins of Angomonas deanei, Strigomonas culicis and Their Respective Endosymbionts Reveals New Aspects of the Trypanosomatidae Family.</title>
        <authorList>
            <person name="Motta M.C."/>
            <person name="Martins A.C."/>
            <person name="de Souza S.S."/>
            <person name="Catta-Preta C.M."/>
            <person name="Silva R."/>
            <person name="Klein C.C."/>
            <person name="de Almeida L.G."/>
            <person name="de Lima Cunha O."/>
            <person name="Ciapina L.P."/>
            <person name="Brocchi M."/>
            <person name="Colabardini A.C."/>
            <person name="de Araujo Lima B."/>
            <person name="Machado C.R."/>
            <person name="de Almeida Soares C.M."/>
            <person name="Probst C.M."/>
            <person name="de Menezes C.B."/>
            <person name="Thompson C.E."/>
            <person name="Bartholomeu D.C."/>
            <person name="Gradia D.F."/>
            <person name="Pavoni D.P."/>
            <person name="Grisard E.C."/>
            <person name="Fantinatti-Garboggini F."/>
            <person name="Marchini F.K."/>
            <person name="Rodrigues-Luiz G.F."/>
            <person name="Wagner G."/>
            <person name="Goldman G.H."/>
            <person name="Fietto J.L."/>
            <person name="Elias M.C."/>
            <person name="Goldman M.H."/>
            <person name="Sagot M.F."/>
            <person name="Pereira M."/>
            <person name="Stoco P.H."/>
            <person name="de Mendonca-Neto R.P."/>
            <person name="Teixeira S.M."/>
            <person name="Maciel T.E."/>
            <person name="de Oliveira Mendes T.A."/>
            <person name="Urmenyi T.P."/>
            <person name="de Souza W."/>
            <person name="Schenkman S."/>
            <person name="de Vasconcelos A.T."/>
        </authorList>
    </citation>
    <scope>NUCLEOTIDE SEQUENCE [LARGE SCALE GENOMIC DNA]</scope>
</reference>
<evidence type="ECO:0000256" key="2">
    <source>
        <dbReference type="ARBA" id="ARBA00009320"/>
    </source>
</evidence>
<dbReference type="InterPro" id="IPR036038">
    <property type="entry name" value="Aminotransferase-like"/>
</dbReference>
<dbReference type="PANTHER" id="PTHR11825:SF44">
    <property type="entry name" value="BRANCHED-CHAIN-AMINO-ACID AMINOTRANSFERASE"/>
    <property type="match status" value="1"/>
</dbReference>
<dbReference type="PROSITE" id="PS00770">
    <property type="entry name" value="AA_TRANSFER_CLASS_4"/>
    <property type="match status" value="1"/>
</dbReference>
<keyword evidence="5 11" id="KW-0808">Transferase</keyword>
<proteinExistence type="inferred from homology"/>
<evidence type="ECO:0000256" key="1">
    <source>
        <dbReference type="ARBA" id="ARBA00001933"/>
    </source>
</evidence>
<dbReference type="CDD" id="cd01557">
    <property type="entry name" value="BCAT_beta_family"/>
    <property type="match status" value="1"/>
</dbReference>
<evidence type="ECO:0000256" key="11">
    <source>
        <dbReference type="RuleBase" id="RU004517"/>
    </source>
</evidence>
<accession>S9UEP3</accession>
<dbReference type="GO" id="GO:0009082">
    <property type="term" value="P:branched-chain amino acid biosynthetic process"/>
    <property type="evidence" value="ECO:0007669"/>
    <property type="project" value="UniProtKB-KW"/>
</dbReference>
<dbReference type="EMBL" id="KC476516">
    <property type="protein sequence ID" value="AGT02455.1"/>
    <property type="molecule type" value="Genomic_DNA"/>
</dbReference>
<dbReference type="InterPro" id="IPR043131">
    <property type="entry name" value="BCAT-like_N"/>
</dbReference>
<keyword evidence="7 11" id="KW-0100">Branched-chain amino acid biosynthesis</keyword>
<feature type="modified residue" description="N6-(pyridoxal phosphate)lysine" evidence="8">
    <location>
        <position position="234"/>
    </location>
</feature>
<evidence type="ECO:0000256" key="8">
    <source>
        <dbReference type="PIRSR" id="PIRSR006468-1"/>
    </source>
</evidence>
<evidence type="ECO:0000256" key="3">
    <source>
        <dbReference type="ARBA" id="ARBA00022576"/>
    </source>
</evidence>
<evidence type="ECO:0000256" key="7">
    <source>
        <dbReference type="ARBA" id="ARBA00023304"/>
    </source>
</evidence>
<keyword evidence="6 10" id="KW-0663">Pyridoxal phosphate</keyword>
<dbReference type="InterPro" id="IPR033939">
    <property type="entry name" value="BCAT_family"/>
</dbReference>
<sequence length="403" mass="45251">MLRRSFWLWQQLQMGAASFKMEDLQKQLVPNPPPLRPLETVVFGSYFTPHMMVIDYADGKWSAPVIQPFQDFSMPPQTAVLHYAMTCFEGMKAYADVKDIERVAAGETLTQQRVRLFRPMKNVERLQCSMARLCFPSFDKEEFLQLLDEYVRTEASYVPKKMGYSLYLRPTAMGIGRTLSAAPSNMVRLFVIASPVGPYYAPAGNSGTPTMTLVKLLVEEHDRRAWPGGTGAIKLGLNYGISMYAQAKAQQKGYNQVLWLGPNREVQEVGSMNFFVLWKNKTTGERELVTAPLDGSTLPGITRDSVIALTKGWGYKVLEIPFTIEEMLEALEEGRLIECFGCGTAVAITSVSDLHFHDKDYSCPVPAQGSLGQRLLDELHGIQYGQTVHEWSHLIETVPPHIV</sequence>
<evidence type="ECO:0000313" key="13">
    <source>
        <dbReference type="EMBL" id="EPY27174.1"/>
    </source>
</evidence>
<comment type="catalytic activity">
    <reaction evidence="11">
        <text>L-valine + 2-oxoglutarate = 3-methyl-2-oxobutanoate + L-glutamate</text>
        <dbReference type="Rhea" id="RHEA:24813"/>
        <dbReference type="ChEBI" id="CHEBI:11851"/>
        <dbReference type="ChEBI" id="CHEBI:16810"/>
        <dbReference type="ChEBI" id="CHEBI:29985"/>
        <dbReference type="ChEBI" id="CHEBI:57762"/>
        <dbReference type="EC" id="2.6.1.42"/>
    </reaction>
</comment>
<dbReference type="Gene3D" id="3.20.10.10">
    <property type="entry name" value="D-amino Acid Aminotransferase, subunit A, domain 2"/>
    <property type="match status" value="1"/>
</dbReference>
<evidence type="ECO:0000256" key="4">
    <source>
        <dbReference type="ARBA" id="ARBA00022605"/>
    </source>
</evidence>
<dbReference type="InterPro" id="IPR043132">
    <property type="entry name" value="BCAT-like_C"/>
</dbReference>
<evidence type="ECO:0000256" key="5">
    <source>
        <dbReference type="ARBA" id="ARBA00022679"/>
    </source>
</evidence>
<comment type="similarity">
    <text evidence="2 9">Belongs to the class-IV pyridoxal-phosphate-dependent aminotransferase family.</text>
</comment>
<keyword evidence="14" id="KW-1185">Reference proteome</keyword>
<dbReference type="OrthoDB" id="270718at2759"/>
<dbReference type="PIRSF" id="PIRSF006468">
    <property type="entry name" value="BCAT1"/>
    <property type="match status" value="1"/>
</dbReference>
<keyword evidence="3 11" id="KW-0032">Aminotransferase</keyword>
<dbReference type="PANTHER" id="PTHR11825">
    <property type="entry name" value="SUBGROUP IIII AMINOTRANSFERASE"/>
    <property type="match status" value="1"/>
</dbReference>
<gene>
    <name evidence="13" type="ORF">STCU_05883</name>
</gene>
<reference evidence="13" key="3">
    <citation type="submission" date="2013-03" db="EMBL/GenBank/DDBJ databases">
        <authorList>
            <person name="Motta M.C.M."/>
            <person name="Martins A.C.A."/>
            <person name="Preta C.M.C.C."/>
            <person name="Silva R."/>
            <person name="de Souza S.S."/>
            <person name="Klein C.C."/>
            <person name="de Almeida L.G.P."/>
            <person name="Cunha O.L."/>
            <person name="Colabardini A.C."/>
            <person name="Lima B.A."/>
            <person name="Machado C.R."/>
            <person name="Soares C.M.A."/>
            <person name="de Menezes C.B.A."/>
            <person name="Bartolomeu D.C."/>
            <person name="Grisard E.C."/>
            <person name="Fantinatti-Garboggini F."/>
            <person name="Rodrigues-Luiz G.F."/>
            <person name="Wagner G."/>
            <person name="Goldman G.H."/>
            <person name="Fietto J.L.R."/>
            <person name="Ciapina L.P."/>
            <person name="Brocchi M."/>
            <person name="Elias M.C."/>
            <person name="Goldman M.H.S."/>
            <person name="Sagot M.-F."/>
            <person name="Pereira M."/>
            <person name="Stoco P.H."/>
            <person name="Teixeira S.M.R."/>
            <person name="de Mendonca-Neto R.P."/>
            <person name="Maciel T.E.F."/>
            <person name="Mendes T.A.O."/>
            <person name="Urmenyi T.P."/>
            <person name="Teixeira M.M.G."/>
            <person name="de Camargo E.F.P."/>
            <person name="de Sousa W."/>
            <person name="Schenkman S."/>
            <person name="de Vasconcelos A.T.R."/>
        </authorList>
    </citation>
    <scope>NUCLEOTIDE SEQUENCE</scope>
</reference>
<reference evidence="12" key="2">
    <citation type="submission" date="2013-01" db="EMBL/GenBank/DDBJ databases">
        <title>Genomic Cooperation Between Trypanosomatids and Their Bacterial Endosymbionts in the Synthesis of Essential Amino Acids Heavily Influenced by Multiple Lateral Gene Transfer Events.</title>
        <authorList>
            <person name="Alves J.M.P."/>
            <person name="Klein C."/>
            <person name="Maia da Silva F."/>
            <person name="Costa Martins A.G."/>
            <person name="Serrano M.G."/>
            <person name="Buck G.A."/>
            <person name="Vasconcelos A.T.R."/>
            <person name="France-Sagot M."/>
            <person name="Teixeira M.M.G."/>
            <person name="Motta M.C.M."/>
            <person name="Camargo E.P."/>
        </authorList>
    </citation>
    <scope>NUCLEOTIDE SEQUENCE</scope>
</reference>